<name>A0ABP8V3E9_9GAMM</name>
<evidence type="ECO:0000313" key="2">
    <source>
        <dbReference type="EMBL" id="GAA4650758.1"/>
    </source>
</evidence>
<dbReference type="Proteomes" id="UP001500604">
    <property type="component" value="Unassembled WGS sequence"/>
</dbReference>
<dbReference type="NCBIfam" id="TIGR00426">
    <property type="entry name" value="competence protein ComEA helix-hairpin-helix repeat region"/>
    <property type="match status" value="1"/>
</dbReference>
<reference evidence="3" key="1">
    <citation type="journal article" date="2019" name="Int. J. Syst. Evol. Microbiol.">
        <title>The Global Catalogue of Microorganisms (GCM) 10K type strain sequencing project: providing services to taxonomists for standard genome sequencing and annotation.</title>
        <authorList>
            <consortium name="The Broad Institute Genomics Platform"/>
            <consortium name="The Broad Institute Genome Sequencing Center for Infectious Disease"/>
            <person name="Wu L."/>
            <person name="Ma J."/>
        </authorList>
    </citation>
    <scope>NUCLEOTIDE SEQUENCE [LARGE SCALE GENOMIC DNA]</scope>
    <source>
        <strain evidence="3">JCM 17805</strain>
    </source>
</reference>
<comment type="caution">
    <text evidence="2">The sequence shown here is derived from an EMBL/GenBank/DDBJ whole genome shotgun (WGS) entry which is preliminary data.</text>
</comment>
<dbReference type="InterPro" id="IPR004509">
    <property type="entry name" value="Competence_ComEA_HhH"/>
</dbReference>
<feature type="chain" id="PRO_5047122845" description="Competence protein ComEA" evidence="1">
    <location>
        <begin position="23"/>
        <end position="91"/>
    </location>
</feature>
<evidence type="ECO:0000313" key="3">
    <source>
        <dbReference type="Proteomes" id="UP001500604"/>
    </source>
</evidence>
<dbReference type="InterPro" id="IPR051675">
    <property type="entry name" value="Endo/Exo/Phosphatase_dom_1"/>
</dbReference>
<dbReference type="PANTHER" id="PTHR21180">
    <property type="entry name" value="ENDONUCLEASE/EXONUCLEASE/PHOSPHATASE FAMILY DOMAIN-CONTAINING PROTEIN 1"/>
    <property type="match status" value="1"/>
</dbReference>
<feature type="signal peptide" evidence="1">
    <location>
        <begin position="1"/>
        <end position="22"/>
    </location>
</feature>
<keyword evidence="1" id="KW-0732">Signal</keyword>
<keyword evidence="3" id="KW-1185">Reference proteome</keyword>
<dbReference type="EMBL" id="BAABFL010000419">
    <property type="protein sequence ID" value="GAA4650758.1"/>
    <property type="molecule type" value="Genomic_DNA"/>
</dbReference>
<dbReference type="PANTHER" id="PTHR21180:SF32">
    <property type="entry name" value="ENDONUCLEASE_EXONUCLEASE_PHOSPHATASE FAMILY DOMAIN-CONTAINING PROTEIN 1"/>
    <property type="match status" value="1"/>
</dbReference>
<protein>
    <recommendedName>
        <fullName evidence="4">Competence protein ComEA</fullName>
    </recommendedName>
</protein>
<dbReference type="SUPFAM" id="SSF47781">
    <property type="entry name" value="RuvA domain 2-like"/>
    <property type="match status" value="1"/>
</dbReference>
<dbReference type="RefSeq" id="WP_345196995.1">
    <property type="nucleotide sequence ID" value="NZ_BAABFL010000419.1"/>
</dbReference>
<evidence type="ECO:0008006" key="4">
    <source>
        <dbReference type="Google" id="ProtNLM"/>
    </source>
</evidence>
<proteinExistence type="predicted"/>
<dbReference type="Pfam" id="PF12836">
    <property type="entry name" value="HHH_3"/>
    <property type="match status" value="1"/>
</dbReference>
<gene>
    <name evidence="2" type="ORF">GCM10023116_30410</name>
</gene>
<dbReference type="InterPro" id="IPR010994">
    <property type="entry name" value="RuvA_2-like"/>
</dbReference>
<dbReference type="Gene3D" id="1.10.150.280">
    <property type="entry name" value="AF1531-like domain"/>
    <property type="match status" value="1"/>
</dbReference>
<sequence>MMRNIIAALFVAILGFSSMAFAEGKSAKININTASAKTLDKELKYVGETIAKRIVEYRRKHGNFSSIEELSNVRGIGKKVVEANKKNVVVQ</sequence>
<evidence type="ECO:0000256" key="1">
    <source>
        <dbReference type="SAM" id="SignalP"/>
    </source>
</evidence>
<organism evidence="2 3">
    <name type="scientific">Kistimonas scapharcae</name>
    <dbReference type="NCBI Taxonomy" id="1036133"/>
    <lineage>
        <taxon>Bacteria</taxon>
        <taxon>Pseudomonadati</taxon>
        <taxon>Pseudomonadota</taxon>
        <taxon>Gammaproteobacteria</taxon>
        <taxon>Oceanospirillales</taxon>
        <taxon>Endozoicomonadaceae</taxon>
        <taxon>Kistimonas</taxon>
    </lineage>
</organism>
<accession>A0ABP8V3E9</accession>